<keyword evidence="3 7" id="KW-0812">Transmembrane</keyword>
<name>A0A9W8Y4X0_9PLEO</name>
<keyword evidence="5 7" id="KW-1133">Transmembrane helix</keyword>
<feature type="transmembrane region" description="Helical" evidence="7">
    <location>
        <begin position="132"/>
        <end position="150"/>
    </location>
</feature>
<accession>A0A9W8Y4X0</accession>
<evidence type="ECO:0000256" key="7">
    <source>
        <dbReference type="SAM" id="Phobius"/>
    </source>
</evidence>
<evidence type="ECO:0000256" key="1">
    <source>
        <dbReference type="ARBA" id="ARBA00004141"/>
    </source>
</evidence>
<comment type="caution">
    <text evidence="9">The sequence shown here is derived from an EMBL/GenBank/DDBJ whole genome shotgun (WGS) entry which is preliminary data.</text>
</comment>
<gene>
    <name evidence="9" type="ORF">N0V83_008336</name>
</gene>
<keyword evidence="10" id="KW-1185">Reference proteome</keyword>
<evidence type="ECO:0000313" key="10">
    <source>
        <dbReference type="Proteomes" id="UP001140560"/>
    </source>
</evidence>
<dbReference type="PANTHER" id="PTHR43731:SF14">
    <property type="entry name" value="PRESENILIN-ASSOCIATED RHOMBOID-LIKE PROTEIN, MITOCHONDRIAL"/>
    <property type="match status" value="1"/>
</dbReference>
<dbReference type="GO" id="GO:0016020">
    <property type="term" value="C:membrane"/>
    <property type="evidence" value="ECO:0007669"/>
    <property type="project" value="UniProtKB-SubCell"/>
</dbReference>
<keyword evidence="6 7" id="KW-0472">Membrane</keyword>
<evidence type="ECO:0000256" key="5">
    <source>
        <dbReference type="ARBA" id="ARBA00022989"/>
    </source>
</evidence>
<dbReference type="Proteomes" id="UP001140560">
    <property type="component" value="Unassembled WGS sequence"/>
</dbReference>
<dbReference type="SUPFAM" id="SSF144091">
    <property type="entry name" value="Rhomboid-like"/>
    <property type="match status" value="1"/>
</dbReference>
<dbReference type="Pfam" id="PF01694">
    <property type="entry name" value="Rhomboid"/>
    <property type="match status" value="1"/>
</dbReference>
<dbReference type="Gene3D" id="1.20.1540.10">
    <property type="entry name" value="Rhomboid-like"/>
    <property type="match status" value="1"/>
</dbReference>
<feature type="transmembrane region" description="Helical" evidence="7">
    <location>
        <begin position="217"/>
        <end position="235"/>
    </location>
</feature>
<dbReference type="InterPro" id="IPR022764">
    <property type="entry name" value="Peptidase_S54_rhomboid_dom"/>
</dbReference>
<organism evidence="9 10">
    <name type="scientific">Neocucurbitaria cava</name>
    <dbReference type="NCBI Taxonomy" id="798079"/>
    <lineage>
        <taxon>Eukaryota</taxon>
        <taxon>Fungi</taxon>
        <taxon>Dikarya</taxon>
        <taxon>Ascomycota</taxon>
        <taxon>Pezizomycotina</taxon>
        <taxon>Dothideomycetes</taxon>
        <taxon>Pleosporomycetidae</taxon>
        <taxon>Pleosporales</taxon>
        <taxon>Pleosporineae</taxon>
        <taxon>Cucurbitariaceae</taxon>
        <taxon>Neocucurbitaria</taxon>
    </lineage>
</organism>
<evidence type="ECO:0000313" key="9">
    <source>
        <dbReference type="EMBL" id="KAJ4365716.1"/>
    </source>
</evidence>
<dbReference type="OrthoDB" id="418595at2759"/>
<dbReference type="EMBL" id="JAPEUY010000015">
    <property type="protein sequence ID" value="KAJ4365716.1"/>
    <property type="molecule type" value="Genomic_DNA"/>
</dbReference>
<proteinExistence type="inferred from homology"/>
<dbReference type="InterPro" id="IPR050925">
    <property type="entry name" value="Rhomboid_protease_S54"/>
</dbReference>
<reference evidence="9" key="1">
    <citation type="submission" date="2022-10" db="EMBL/GenBank/DDBJ databases">
        <title>Tapping the CABI collections for fungal endophytes: first genome assemblies for Collariella, Neodidymelliopsis, Ascochyta clinopodiicola, Didymella pomorum, Didymosphaeria variabile, Neocosmospora piperis and Neocucurbitaria cava.</title>
        <authorList>
            <person name="Hill R."/>
        </authorList>
    </citation>
    <scope>NUCLEOTIDE SEQUENCE</scope>
    <source>
        <strain evidence="9">IMI 356814</strain>
    </source>
</reference>
<feature type="domain" description="Peptidase S54 rhomboid" evidence="8">
    <location>
        <begin position="114"/>
        <end position="267"/>
    </location>
</feature>
<dbReference type="AlphaFoldDB" id="A0A9W8Y4X0"/>
<dbReference type="PANTHER" id="PTHR43731">
    <property type="entry name" value="RHOMBOID PROTEASE"/>
    <property type="match status" value="1"/>
</dbReference>
<comment type="subcellular location">
    <subcellularLocation>
        <location evidence="1">Membrane</location>
        <topology evidence="1">Multi-pass membrane protein</topology>
    </subcellularLocation>
</comment>
<evidence type="ECO:0000256" key="2">
    <source>
        <dbReference type="ARBA" id="ARBA00009045"/>
    </source>
</evidence>
<feature type="transmembrane region" description="Helical" evidence="7">
    <location>
        <begin position="190"/>
        <end position="210"/>
    </location>
</feature>
<keyword evidence="4" id="KW-0378">Hydrolase</keyword>
<feature type="transmembrane region" description="Helical" evidence="7">
    <location>
        <begin position="157"/>
        <end position="178"/>
    </location>
</feature>
<sequence length="272" mass="30216">MSALLRFSRLVRPTGTLQPNKFAPKTMTSQFFTPYRASARGGLSRSRFYSSNYRPGSPYQLSTNMGVLYSLMGANIAIYFYAVYLKAQFMQGYQLPFMKFMQNMTLNFTEFRNGRWWTAVTSTFTHVDFGHVFSNMFTMYFLGSFLATAPQVTPGRFLFIALGSGISGSAGYLCQQYLKVQSNPGVPDYSRGLGFSGAVMGICSVAACLAPTTKFQLYGIVPVPLWALVAGYAAYDGYYLNSADTRVAHSGHLGGLAFGIMYYVLKLRGMRF</sequence>
<evidence type="ECO:0000256" key="3">
    <source>
        <dbReference type="ARBA" id="ARBA00022692"/>
    </source>
</evidence>
<dbReference type="GO" id="GO:0004252">
    <property type="term" value="F:serine-type endopeptidase activity"/>
    <property type="evidence" value="ECO:0007669"/>
    <property type="project" value="InterPro"/>
</dbReference>
<dbReference type="InterPro" id="IPR035952">
    <property type="entry name" value="Rhomboid-like_sf"/>
</dbReference>
<evidence type="ECO:0000256" key="6">
    <source>
        <dbReference type="ARBA" id="ARBA00023136"/>
    </source>
</evidence>
<protein>
    <recommendedName>
        <fullName evidence="8">Peptidase S54 rhomboid domain-containing protein</fullName>
    </recommendedName>
</protein>
<comment type="similarity">
    <text evidence="2">Belongs to the peptidase S54 family.</text>
</comment>
<feature type="transmembrane region" description="Helical" evidence="7">
    <location>
        <begin position="67"/>
        <end position="85"/>
    </location>
</feature>
<evidence type="ECO:0000256" key="4">
    <source>
        <dbReference type="ARBA" id="ARBA00022801"/>
    </source>
</evidence>
<feature type="transmembrane region" description="Helical" evidence="7">
    <location>
        <begin position="247"/>
        <end position="265"/>
    </location>
</feature>
<evidence type="ECO:0000259" key="8">
    <source>
        <dbReference type="Pfam" id="PF01694"/>
    </source>
</evidence>